<reference evidence="8" key="2">
    <citation type="journal article" date="2017" name="Nat. Plants">
        <title>The Aegilops tauschii genome reveals multiple impacts of transposons.</title>
        <authorList>
            <person name="Zhao G."/>
            <person name="Zou C."/>
            <person name="Li K."/>
            <person name="Wang K."/>
            <person name="Li T."/>
            <person name="Gao L."/>
            <person name="Zhang X."/>
            <person name="Wang H."/>
            <person name="Yang Z."/>
            <person name="Liu X."/>
            <person name="Jiang W."/>
            <person name="Mao L."/>
            <person name="Kong X."/>
            <person name="Jiao Y."/>
            <person name="Jia J."/>
        </authorList>
    </citation>
    <scope>NUCLEOTIDE SEQUENCE [LARGE SCALE GENOMIC DNA]</scope>
    <source>
        <strain evidence="8">cv. AL8/78</strain>
    </source>
</reference>
<evidence type="ECO:0000256" key="2">
    <source>
        <dbReference type="ARBA" id="ARBA00022618"/>
    </source>
</evidence>
<evidence type="ECO:0000313" key="8">
    <source>
        <dbReference type="Proteomes" id="UP000015105"/>
    </source>
</evidence>
<dbReference type="AlphaFoldDB" id="A0A452Y8R1"/>
<keyword evidence="8" id="KW-1185">Reference proteome</keyword>
<dbReference type="GO" id="GO:0051301">
    <property type="term" value="P:cell division"/>
    <property type="evidence" value="ECO:0007669"/>
    <property type="project" value="UniProtKB-KW"/>
</dbReference>
<dbReference type="SUPFAM" id="SSF47954">
    <property type="entry name" value="Cyclin-like"/>
    <property type="match status" value="1"/>
</dbReference>
<evidence type="ECO:0000313" key="7">
    <source>
        <dbReference type="EnsemblPlants" id="AET1Gv20338300.13"/>
    </source>
</evidence>
<keyword evidence="2" id="KW-0132">Cell division</keyword>
<dbReference type="InterPro" id="IPR013763">
    <property type="entry name" value="Cyclin-like_dom"/>
</dbReference>
<dbReference type="Pfam" id="PF02984">
    <property type="entry name" value="Cyclin_C"/>
    <property type="match status" value="1"/>
</dbReference>
<dbReference type="EnsemblPlants" id="AET1Gv20338300.13">
    <property type="protein sequence ID" value="AET1Gv20338300.13"/>
    <property type="gene ID" value="AET1Gv20338300"/>
</dbReference>
<reference evidence="7" key="5">
    <citation type="journal article" date="2021" name="G3 (Bethesda)">
        <title>Aegilops tauschii genome assembly Aet v5.0 features greater sequence contiguity and improved annotation.</title>
        <authorList>
            <person name="Wang L."/>
            <person name="Zhu T."/>
            <person name="Rodriguez J.C."/>
            <person name="Deal K.R."/>
            <person name="Dubcovsky J."/>
            <person name="McGuire P.E."/>
            <person name="Lux T."/>
            <person name="Spannagl M."/>
            <person name="Mayer K.F.X."/>
            <person name="Baldrich P."/>
            <person name="Meyers B.C."/>
            <person name="Huo N."/>
            <person name="Gu Y.Q."/>
            <person name="Zhou H."/>
            <person name="Devos K.M."/>
            <person name="Bennetzen J.L."/>
            <person name="Unver T."/>
            <person name="Budak H."/>
            <person name="Gulick P.J."/>
            <person name="Galiba G."/>
            <person name="Kalapos B."/>
            <person name="Nelson D.R."/>
            <person name="Li P."/>
            <person name="You F.M."/>
            <person name="Luo M.C."/>
            <person name="Dvorak J."/>
        </authorList>
    </citation>
    <scope>NUCLEOTIDE SEQUENCE [LARGE SCALE GENOMIC DNA]</scope>
    <source>
        <strain evidence="7">cv. AL8/78</strain>
    </source>
</reference>
<dbReference type="InterPro" id="IPR004367">
    <property type="entry name" value="Cyclin_C-dom"/>
</dbReference>
<evidence type="ECO:0000256" key="3">
    <source>
        <dbReference type="ARBA" id="ARBA00023127"/>
    </source>
</evidence>
<name>A0A452Y8R1_AEGTS</name>
<sequence>MLLKYVMRGPALHLEFLASYITELSLLEYSLLCHVPSLIAASSIFLANFILKPTKNPWNTTLSYHTQYKPSTLRDCVKVLHRLFRVGLGSNLPAIREKYSQHKYKFVAKKYCPPSIPANFFQDASS</sequence>
<reference evidence="8" key="1">
    <citation type="journal article" date="2014" name="Science">
        <title>Ancient hybridizations among the ancestral genomes of bread wheat.</title>
        <authorList>
            <consortium name="International Wheat Genome Sequencing Consortium,"/>
            <person name="Marcussen T."/>
            <person name="Sandve S.R."/>
            <person name="Heier L."/>
            <person name="Spannagl M."/>
            <person name="Pfeifer M."/>
            <person name="Jakobsen K.S."/>
            <person name="Wulff B.B."/>
            <person name="Steuernagel B."/>
            <person name="Mayer K.F."/>
            <person name="Olsen O.A."/>
        </authorList>
    </citation>
    <scope>NUCLEOTIDE SEQUENCE [LARGE SCALE GENOMIC DNA]</scope>
    <source>
        <strain evidence="8">cv. AL8/78</strain>
    </source>
</reference>
<evidence type="ECO:0008006" key="9">
    <source>
        <dbReference type="Google" id="ProtNLM"/>
    </source>
</evidence>
<dbReference type="Proteomes" id="UP000015105">
    <property type="component" value="Chromosome 1D"/>
</dbReference>
<protein>
    <recommendedName>
        <fullName evidence="9">Cyclin C-terminal domain-containing protein</fullName>
    </recommendedName>
</protein>
<dbReference type="FunFam" id="1.10.472.10:FF:000013">
    <property type="entry name" value="Cyclin A1"/>
    <property type="match status" value="1"/>
</dbReference>
<organism evidence="7 8">
    <name type="scientific">Aegilops tauschii subsp. strangulata</name>
    <name type="common">Goatgrass</name>
    <dbReference type="NCBI Taxonomy" id="200361"/>
    <lineage>
        <taxon>Eukaryota</taxon>
        <taxon>Viridiplantae</taxon>
        <taxon>Streptophyta</taxon>
        <taxon>Embryophyta</taxon>
        <taxon>Tracheophyta</taxon>
        <taxon>Spermatophyta</taxon>
        <taxon>Magnoliopsida</taxon>
        <taxon>Liliopsida</taxon>
        <taxon>Poales</taxon>
        <taxon>Poaceae</taxon>
        <taxon>BOP clade</taxon>
        <taxon>Pooideae</taxon>
        <taxon>Triticodae</taxon>
        <taxon>Triticeae</taxon>
        <taxon>Triticinae</taxon>
        <taxon>Aegilops</taxon>
    </lineage>
</organism>
<proteinExistence type="inferred from homology"/>
<keyword evidence="4" id="KW-0131">Cell cycle</keyword>
<reference evidence="7" key="4">
    <citation type="submission" date="2019-03" db="UniProtKB">
        <authorList>
            <consortium name="EnsemblPlants"/>
        </authorList>
    </citation>
    <scope>IDENTIFICATION</scope>
</reference>
<dbReference type="SMART" id="SM01332">
    <property type="entry name" value="Cyclin_C"/>
    <property type="match status" value="1"/>
</dbReference>
<feature type="domain" description="Cyclin-like" evidence="5">
    <location>
        <begin position="1"/>
        <end position="82"/>
    </location>
</feature>
<evidence type="ECO:0000259" key="6">
    <source>
        <dbReference type="SMART" id="SM01332"/>
    </source>
</evidence>
<dbReference type="SMART" id="SM00385">
    <property type="entry name" value="CYCLIN"/>
    <property type="match status" value="1"/>
</dbReference>
<evidence type="ECO:0000259" key="5">
    <source>
        <dbReference type="SMART" id="SM00385"/>
    </source>
</evidence>
<dbReference type="Gene3D" id="1.10.472.10">
    <property type="entry name" value="Cyclin-like"/>
    <property type="match status" value="1"/>
</dbReference>
<reference evidence="7" key="3">
    <citation type="journal article" date="2017" name="Nature">
        <title>Genome sequence of the progenitor of the wheat D genome Aegilops tauschii.</title>
        <authorList>
            <person name="Luo M.C."/>
            <person name="Gu Y.Q."/>
            <person name="Puiu D."/>
            <person name="Wang H."/>
            <person name="Twardziok S.O."/>
            <person name="Deal K.R."/>
            <person name="Huo N."/>
            <person name="Zhu T."/>
            <person name="Wang L."/>
            <person name="Wang Y."/>
            <person name="McGuire P.E."/>
            <person name="Liu S."/>
            <person name="Long H."/>
            <person name="Ramasamy R.K."/>
            <person name="Rodriguez J.C."/>
            <person name="Van S.L."/>
            <person name="Yuan L."/>
            <person name="Wang Z."/>
            <person name="Xia Z."/>
            <person name="Xiao L."/>
            <person name="Anderson O.D."/>
            <person name="Ouyang S."/>
            <person name="Liang Y."/>
            <person name="Zimin A.V."/>
            <person name="Pertea G."/>
            <person name="Qi P."/>
            <person name="Bennetzen J.L."/>
            <person name="Dai X."/>
            <person name="Dawson M.W."/>
            <person name="Muller H.G."/>
            <person name="Kugler K."/>
            <person name="Rivarola-Duarte L."/>
            <person name="Spannagl M."/>
            <person name="Mayer K.F.X."/>
            <person name="Lu F.H."/>
            <person name="Bevan M.W."/>
            <person name="Leroy P."/>
            <person name="Li P."/>
            <person name="You F.M."/>
            <person name="Sun Q."/>
            <person name="Liu Z."/>
            <person name="Lyons E."/>
            <person name="Wicker T."/>
            <person name="Salzberg S.L."/>
            <person name="Devos K.M."/>
            <person name="Dvorak J."/>
        </authorList>
    </citation>
    <scope>NUCLEOTIDE SEQUENCE [LARGE SCALE GENOMIC DNA]</scope>
    <source>
        <strain evidence="7">cv. AL8/78</strain>
    </source>
</reference>
<comment type="similarity">
    <text evidence="1">Belongs to the cyclin family. Cyclin AB subfamily.</text>
</comment>
<dbReference type="Gramene" id="AET1Gv20338300.13">
    <property type="protein sequence ID" value="AET1Gv20338300.13"/>
    <property type="gene ID" value="AET1Gv20338300"/>
</dbReference>
<accession>A0A452Y8R1</accession>
<feature type="domain" description="Cyclin C-terminal" evidence="6">
    <location>
        <begin position="3"/>
        <end position="113"/>
    </location>
</feature>
<keyword evidence="3" id="KW-0195">Cyclin</keyword>
<evidence type="ECO:0000256" key="1">
    <source>
        <dbReference type="ARBA" id="ARBA00006955"/>
    </source>
</evidence>
<dbReference type="InterPro" id="IPR036915">
    <property type="entry name" value="Cyclin-like_sf"/>
</dbReference>
<evidence type="ECO:0000256" key="4">
    <source>
        <dbReference type="ARBA" id="ARBA00023306"/>
    </source>
</evidence>